<gene>
    <name evidence="5" type="ORF">VIBC2010_20270</name>
</gene>
<dbReference type="PANTHER" id="PTHR42811">
    <property type="entry name" value="SERINE ACETYLTRANSFERASE"/>
    <property type="match status" value="1"/>
</dbReference>
<dbReference type="InterPro" id="IPR018357">
    <property type="entry name" value="Hexapep_transf_CS"/>
</dbReference>
<keyword evidence="4" id="KW-0012">Acyltransferase</keyword>
<accession>E3BJ62</accession>
<evidence type="ECO:0000256" key="4">
    <source>
        <dbReference type="ARBA" id="ARBA00023315"/>
    </source>
</evidence>
<evidence type="ECO:0000313" key="6">
    <source>
        <dbReference type="Proteomes" id="UP000002943"/>
    </source>
</evidence>
<dbReference type="GO" id="GO:0016746">
    <property type="term" value="F:acyltransferase activity"/>
    <property type="evidence" value="ECO:0007669"/>
    <property type="project" value="UniProtKB-KW"/>
</dbReference>
<keyword evidence="6" id="KW-1185">Reference proteome</keyword>
<name>E3BJ62_9VIBR</name>
<dbReference type="EMBL" id="AEIU01000068">
    <property type="protein sequence ID" value="EFP96988.1"/>
    <property type="molecule type" value="Genomic_DNA"/>
</dbReference>
<protein>
    <submittedName>
        <fullName evidence="5">Serine acetyltransferase-like protein</fullName>
    </submittedName>
</protein>
<evidence type="ECO:0000256" key="1">
    <source>
        <dbReference type="ARBA" id="ARBA00007274"/>
    </source>
</evidence>
<keyword evidence="3" id="KW-0677">Repeat</keyword>
<dbReference type="InterPro" id="IPR045304">
    <property type="entry name" value="LbH_SAT"/>
</dbReference>
<dbReference type="InterPro" id="IPR001451">
    <property type="entry name" value="Hexapep"/>
</dbReference>
<dbReference type="InterPro" id="IPR011004">
    <property type="entry name" value="Trimer_LpxA-like_sf"/>
</dbReference>
<proteinExistence type="inferred from homology"/>
<dbReference type="Pfam" id="PF00132">
    <property type="entry name" value="Hexapep"/>
    <property type="match status" value="1"/>
</dbReference>
<dbReference type="AlphaFoldDB" id="E3BJ62"/>
<dbReference type="Gene3D" id="2.160.10.10">
    <property type="entry name" value="Hexapeptide repeat proteins"/>
    <property type="match status" value="1"/>
</dbReference>
<evidence type="ECO:0000256" key="2">
    <source>
        <dbReference type="ARBA" id="ARBA00022679"/>
    </source>
</evidence>
<keyword evidence="2 5" id="KW-0808">Transferase</keyword>
<organism evidence="5 6">
    <name type="scientific">Vibrio caribbeanicus ATCC BAA-2122</name>
    <dbReference type="NCBI Taxonomy" id="796620"/>
    <lineage>
        <taxon>Bacteria</taxon>
        <taxon>Pseudomonadati</taxon>
        <taxon>Pseudomonadota</taxon>
        <taxon>Gammaproteobacteria</taxon>
        <taxon>Vibrionales</taxon>
        <taxon>Vibrionaceae</taxon>
        <taxon>Vibrio</taxon>
    </lineage>
</organism>
<evidence type="ECO:0000256" key="3">
    <source>
        <dbReference type="ARBA" id="ARBA00022737"/>
    </source>
</evidence>
<sequence length="177" mass="18906">MKKLVLSDIDNYLMLSRGEHYSANMFKRLITMISPRMLPVLFVRISTSNLPIINRIFSIINVMLFGIEVNSQCQIGRGLFLPHTSGTVIGAREIGDNCTIFQGVTLGAKNLDFSNADDKRPVIGNNVTIGAGAKVLGGISIGNNVKIGANTVVTKSIPDGKTVIGSKATIIGSGDDE</sequence>
<dbReference type="eggNOG" id="COG1045">
    <property type="taxonomic scope" value="Bacteria"/>
</dbReference>
<dbReference type="SUPFAM" id="SSF51161">
    <property type="entry name" value="Trimeric LpxA-like enzymes"/>
    <property type="match status" value="1"/>
</dbReference>
<comment type="caution">
    <text evidence="5">The sequence shown here is derived from an EMBL/GenBank/DDBJ whole genome shotgun (WGS) entry which is preliminary data.</text>
</comment>
<evidence type="ECO:0000313" key="5">
    <source>
        <dbReference type="EMBL" id="EFP96988.1"/>
    </source>
</evidence>
<dbReference type="OrthoDB" id="9800846at2"/>
<comment type="similarity">
    <text evidence="1">Belongs to the transferase hexapeptide repeat family.</text>
</comment>
<dbReference type="Proteomes" id="UP000002943">
    <property type="component" value="Unassembled WGS sequence"/>
</dbReference>
<dbReference type="RefSeq" id="WP_009601058.1">
    <property type="nucleotide sequence ID" value="NZ_AEIU01000068.1"/>
</dbReference>
<dbReference type="PROSITE" id="PS00101">
    <property type="entry name" value="HEXAPEP_TRANSFERASES"/>
    <property type="match status" value="1"/>
</dbReference>
<dbReference type="CDD" id="cd03354">
    <property type="entry name" value="LbH_SAT"/>
    <property type="match status" value="1"/>
</dbReference>
<reference evidence="5 6" key="1">
    <citation type="journal article" date="2012" name="Int. J. Syst. Evol. Microbiol.">
        <title>Vibrio caribbeanicus sp. nov., isolated from the marine sponge Scleritoderma cyanea.</title>
        <authorList>
            <person name="Hoffmann M."/>
            <person name="Monday S.R."/>
            <person name="Allard M.W."/>
            <person name="Strain E.A."/>
            <person name="Whittaker P."/>
            <person name="Naum M."/>
            <person name="McCarthy P.J."/>
            <person name="Lopez J.V."/>
            <person name="Fischer M."/>
            <person name="Brown E.W."/>
        </authorList>
    </citation>
    <scope>NUCLEOTIDE SEQUENCE [LARGE SCALE GENOMIC DNA]</scope>
    <source>
        <strain evidence="5 6">ATCC BAA-2122</strain>
    </source>
</reference>
<dbReference type="STRING" id="796620.VIBC2010_20270"/>